<evidence type="ECO:0000256" key="2">
    <source>
        <dbReference type="SAM" id="MobiDB-lite"/>
    </source>
</evidence>
<protein>
    <submittedName>
        <fullName evidence="3">Uncharacterized protein</fullName>
    </submittedName>
</protein>
<dbReference type="Proteomes" id="UP000664859">
    <property type="component" value="Unassembled WGS sequence"/>
</dbReference>
<reference evidence="3" key="1">
    <citation type="submission" date="2021-02" db="EMBL/GenBank/DDBJ databases">
        <title>First Annotated Genome of the Yellow-green Alga Tribonema minus.</title>
        <authorList>
            <person name="Mahan K.M."/>
        </authorList>
    </citation>
    <scope>NUCLEOTIDE SEQUENCE</scope>
    <source>
        <strain evidence="3">UTEX B ZZ1240</strain>
    </source>
</reference>
<comment type="caution">
    <text evidence="3">The sequence shown here is derived from an EMBL/GenBank/DDBJ whole genome shotgun (WGS) entry which is preliminary data.</text>
</comment>
<sequence length="410" mass="44198">MGPAPVVNNATTAAPTIRELESREQLPLQRKRAAASTSASAAAAAMGLESPGEGVMQAVPPQLHLRLLPAATTPSVLGAATARSALPVGVAALVPPPPSAAMTWRPAHAAAAAPVALPADPPAPPPPAAMTWGPDTVRTATAWGPAYAAAAAAPVVQPMRAAAPPLLRPAAAVLESPPPPPPAAAWGPAYAPAAAAALEGFAQRGEDSQGLAARAPLEARLTQQREEMQREHQRLRAQQQRRHKLELDAQRMTQRHEQEQLALRIAKEAYQHKCCVSYARLAEDTSAGCVQRVRDFLKATLATDEHIRREGCKLLAQHRMEWQGLRKRAADAGVALHTVKTEVTQSAEQAAFDAGYTDLRKARMDVLKKETTQKARRRCHHKQKQSWLHNLKFLHDWRALLRHLVRPQPA</sequence>
<keyword evidence="4" id="KW-1185">Reference proteome</keyword>
<keyword evidence="1" id="KW-0175">Coiled coil</keyword>
<feature type="coiled-coil region" evidence="1">
    <location>
        <begin position="218"/>
        <end position="255"/>
    </location>
</feature>
<accession>A0A836CD63</accession>
<organism evidence="3 4">
    <name type="scientific">Tribonema minus</name>
    <dbReference type="NCBI Taxonomy" id="303371"/>
    <lineage>
        <taxon>Eukaryota</taxon>
        <taxon>Sar</taxon>
        <taxon>Stramenopiles</taxon>
        <taxon>Ochrophyta</taxon>
        <taxon>PX clade</taxon>
        <taxon>Xanthophyceae</taxon>
        <taxon>Tribonematales</taxon>
        <taxon>Tribonemataceae</taxon>
        <taxon>Tribonema</taxon>
    </lineage>
</organism>
<evidence type="ECO:0000313" key="4">
    <source>
        <dbReference type="Proteomes" id="UP000664859"/>
    </source>
</evidence>
<name>A0A836CD63_9STRA</name>
<dbReference type="AlphaFoldDB" id="A0A836CD63"/>
<evidence type="ECO:0000313" key="3">
    <source>
        <dbReference type="EMBL" id="KAG5181329.1"/>
    </source>
</evidence>
<feature type="region of interest" description="Disordered" evidence="2">
    <location>
        <begin position="1"/>
        <end position="45"/>
    </location>
</feature>
<feature type="compositionally biased region" description="Low complexity" evidence="2">
    <location>
        <begin position="34"/>
        <end position="45"/>
    </location>
</feature>
<dbReference type="EMBL" id="JAFCMP010000334">
    <property type="protein sequence ID" value="KAG5181329.1"/>
    <property type="molecule type" value="Genomic_DNA"/>
</dbReference>
<proteinExistence type="predicted"/>
<gene>
    <name evidence="3" type="ORF">JKP88DRAFT_241587</name>
</gene>
<evidence type="ECO:0000256" key="1">
    <source>
        <dbReference type="SAM" id="Coils"/>
    </source>
</evidence>